<sequence>DDDLNLVLWRWGDAAPCRLTLIDDEGRLSR</sequence>
<dbReference type="EMBL" id="JACHEU010000003">
    <property type="protein sequence ID" value="MBB6014070.1"/>
    <property type="molecule type" value="Genomic_DNA"/>
</dbReference>
<accession>A0A7W9VX23</accession>
<protein>
    <submittedName>
        <fullName evidence="2">RES domain-containing protein</fullName>
    </submittedName>
</protein>
<evidence type="ECO:0000313" key="2">
    <source>
        <dbReference type="EMBL" id="MBB6014748.1"/>
    </source>
</evidence>
<comment type="caution">
    <text evidence="2">The sequence shown here is derived from an EMBL/GenBank/DDBJ whole genome shotgun (WGS) entry which is preliminary data.</text>
</comment>
<reference evidence="2 3" key="1">
    <citation type="submission" date="2020-08" db="EMBL/GenBank/DDBJ databases">
        <title>Genomic Encyclopedia of Type Strains, Phase IV (KMG-IV): sequencing the most valuable type-strain genomes for metagenomic binning, comparative biology and taxonomic classification.</title>
        <authorList>
            <person name="Goeker M."/>
        </authorList>
    </citation>
    <scope>NUCLEOTIDE SEQUENCE [LARGE SCALE GENOMIC DNA]</scope>
    <source>
        <strain evidence="2 3">DSM 11099</strain>
    </source>
</reference>
<organism evidence="2 3">
    <name type="scientific">Aquamicrobium lusatiense</name>
    <dbReference type="NCBI Taxonomy" id="89772"/>
    <lineage>
        <taxon>Bacteria</taxon>
        <taxon>Pseudomonadati</taxon>
        <taxon>Pseudomonadota</taxon>
        <taxon>Alphaproteobacteria</taxon>
        <taxon>Hyphomicrobiales</taxon>
        <taxon>Phyllobacteriaceae</taxon>
        <taxon>Aquamicrobium</taxon>
    </lineage>
</organism>
<gene>
    <name evidence="1" type="ORF">HNR59_003464</name>
    <name evidence="2" type="ORF">HNR59_004144</name>
</gene>
<dbReference type="EMBL" id="JACHEU010000009">
    <property type="protein sequence ID" value="MBB6014748.1"/>
    <property type="molecule type" value="Genomic_DNA"/>
</dbReference>
<feature type="non-terminal residue" evidence="2">
    <location>
        <position position="1"/>
    </location>
</feature>
<dbReference type="AlphaFoldDB" id="A0A7W9VX23"/>
<dbReference type="Proteomes" id="UP000533306">
    <property type="component" value="Unassembled WGS sequence"/>
</dbReference>
<proteinExistence type="predicted"/>
<evidence type="ECO:0000313" key="3">
    <source>
        <dbReference type="Proteomes" id="UP000533306"/>
    </source>
</evidence>
<keyword evidence="3" id="KW-1185">Reference proteome</keyword>
<name>A0A7W9VX23_9HYPH</name>
<evidence type="ECO:0000313" key="1">
    <source>
        <dbReference type="EMBL" id="MBB6014070.1"/>
    </source>
</evidence>